<dbReference type="PANTHER" id="PTHR22603">
    <property type="entry name" value="CHOLINE/ETHANOALAMINE KINASE"/>
    <property type="match status" value="1"/>
</dbReference>
<comment type="similarity">
    <text evidence="1">Belongs to the choline/ethanolamine kinase family.</text>
</comment>
<dbReference type="SUPFAM" id="SSF56112">
    <property type="entry name" value="Protein kinase-like (PK-like)"/>
    <property type="match status" value="1"/>
</dbReference>
<proteinExistence type="inferred from homology"/>
<feature type="compositionally biased region" description="Low complexity" evidence="2">
    <location>
        <begin position="1"/>
        <end position="26"/>
    </location>
</feature>
<dbReference type="Gene3D" id="3.90.1200.10">
    <property type="match status" value="1"/>
</dbReference>
<dbReference type="EMBL" id="KN817529">
    <property type="protein sequence ID" value="KJA26023.1"/>
    <property type="molecule type" value="Genomic_DNA"/>
</dbReference>
<dbReference type="PANTHER" id="PTHR22603:SF93">
    <property type="entry name" value="RE24176P"/>
    <property type="match status" value="1"/>
</dbReference>
<dbReference type="OrthoDB" id="10267235at2759"/>
<dbReference type="STRING" id="945553.A0A0D2MPX4"/>
<dbReference type="GO" id="GO:0005737">
    <property type="term" value="C:cytoplasm"/>
    <property type="evidence" value="ECO:0007669"/>
    <property type="project" value="TreeGrafter"/>
</dbReference>
<dbReference type="GO" id="GO:0006646">
    <property type="term" value="P:phosphatidylethanolamine biosynthetic process"/>
    <property type="evidence" value="ECO:0007669"/>
    <property type="project" value="TreeGrafter"/>
</dbReference>
<accession>A0A0D2MPX4</accession>
<evidence type="ECO:0000256" key="2">
    <source>
        <dbReference type="SAM" id="MobiDB-lite"/>
    </source>
</evidence>
<reference evidence="4" key="1">
    <citation type="submission" date="2014-04" db="EMBL/GenBank/DDBJ databases">
        <title>Evolutionary Origins and Diversification of the Mycorrhizal Mutualists.</title>
        <authorList>
            <consortium name="DOE Joint Genome Institute"/>
            <consortium name="Mycorrhizal Genomics Consortium"/>
            <person name="Kohler A."/>
            <person name="Kuo A."/>
            <person name="Nagy L.G."/>
            <person name="Floudas D."/>
            <person name="Copeland A."/>
            <person name="Barry K.W."/>
            <person name="Cichocki N."/>
            <person name="Veneault-Fourrey C."/>
            <person name="LaButti K."/>
            <person name="Lindquist E.A."/>
            <person name="Lipzen A."/>
            <person name="Lundell T."/>
            <person name="Morin E."/>
            <person name="Murat C."/>
            <person name="Riley R."/>
            <person name="Ohm R."/>
            <person name="Sun H."/>
            <person name="Tunlid A."/>
            <person name="Henrissat B."/>
            <person name="Grigoriev I.V."/>
            <person name="Hibbett D.S."/>
            <person name="Martin F."/>
        </authorList>
    </citation>
    <scope>NUCLEOTIDE SEQUENCE [LARGE SCALE GENOMIC DNA]</scope>
    <source>
        <strain evidence="4">FD-334 SS-4</strain>
    </source>
</reference>
<gene>
    <name evidence="3" type="ORF">HYPSUDRAFT_181503</name>
</gene>
<name>A0A0D2MPX4_HYPSF</name>
<protein>
    <recommendedName>
        <fullName evidence="5">Aminoglycoside phosphotransferase domain-containing protein</fullName>
    </recommendedName>
</protein>
<dbReference type="InterPro" id="IPR011009">
    <property type="entry name" value="Kinase-like_dom_sf"/>
</dbReference>
<dbReference type="Pfam" id="PF01633">
    <property type="entry name" value="Choline_kinase"/>
    <property type="match status" value="1"/>
</dbReference>
<evidence type="ECO:0008006" key="5">
    <source>
        <dbReference type="Google" id="ProtNLM"/>
    </source>
</evidence>
<evidence type="ECO:0000313" key="4">
    <source>
        <dbReference type="Proteomes" id="UP000054270"/>
    </source>
</evidence>
<dbReference type="AlphaFoldDB" id="A0A0D2MPX4"/>
<dbReference type="GO" id="GO:0004305">
    <property type="term" value="F:ethanolamine kinase activity"/>
    <property type="evidence" value="ECO:0007669"/>
    <property type="project" value="TreeGrafter"/>
</dbReference>
<keyword evidence="4" id="KW-1185">Reference proteome</keyword>
<sequence length="450" mass="49473">MVPVLSPGFTSSSSSLVSPPHQPSVSRQMSTSSMQSIADLLVTASSSRLVESNAEVYREEGLRHAKIKLDARQYKKPLFAAQLLEILRKLHVRVWATAAIAPTDVVIHKVSGALTNAVFFVSCPSVPAAHTVLLRVYGSSSGCLISRPRELHILHVLSSKYKIGPRVYGTYDNGRIEEFFDSVTLTAADIRDPEISRWIGARMAELHSVDIESVGVPNPTAGEDQHGFDIAVNIYGWLSAAEEVLALPGVSEATRQELDLPRFKAEWARYLAWALARPHSFGSRRVFAHNDAQYGNLLRLRDGSEGVDEHRQIIVVDFEYAGPNPAAYDIANHFHEWTANYHGAAPHILAPARYPSAAERHNFYEAYIEHAAMLAEDPLVDAAALEAEVAALDRDVRVWGAASHAGWAIWGVVQAREDLEAGVDVPEFDYIGYARGRMAAFRAALASFDI</sequence>
<dbReference type="Gene3D" id="3.30.200.20">
    <property type="entry name" value="Phosphorylase Kinase, domain 1"/>
    <property type="match status" value="1"/>
</dbReference>
<dbReference type="OMA" id="IETSIDY"/>
<evidence type="ECO:0000313" key="3">
    <source>
        <dbReference type="EMBL" id="KJA26023.1"/>
    </source>
</evidence>
<dbReference type="GO" id="GO:0004103">
    <property type="term" value="F:choline kinase activity"/>
    <property type="evidence" value="ECO:0007669"/>
    <property type="project" value="TreeGrafter"/>
</dbReference>
<organism evidence="3 4">
    <name type="scientific">Hypholoma sublateritium (strain FD-334 SS-4)</name>
    <dbReference type="NCBI Taxonomy" id="945553"/>
    <lineage>
        <taxon>Eukaryota</taxon>
        <taxon>Fungi</taxon>
        <taxon>Dikarya</taxon>
        <taxon>Basidiomycota</taxon>
        <taxon>Agaricomycotina</taxon>
        <taxon>Agaricomycetes</taxon>
        <taxon>Agaricomycetidae</taxon>
        <taxon>Agaricales</taxon>
        <taxon>Agaricineae</taxon>
        <taxon>Strophariaceae</taxon>
        <taxon>Hypholoma</taxon>
    </lineage>
</organism>
<dbReference type="CDD" id="cd05157">
    <property type="entry name" value="ETNK_euk"/>
    <property type="match status" value="1"/>
</dbReference>
<dbReference type="Proteomes" id="UP000054270">
    <property type="component" value="Unassembled WGS sequence"/>
</dbReference>
<feature type="region of interest" description="Disordered" evidence="2">
    <location>
        <begin position="1"/>
        <end position="29"/>
    </location>
</feature>
<evidence type="ECO:0000256" key="1">
    <source>
        <dbReference type="ARBA" id="ARBA00038211"/>
    </source>
</evidence>